<proteinExistence type="predicted"/>
<dbReference type="AlphaFoldDB" id="A0AAW9CYF3"/>
<dbReference type="EMBL" id="QXCT01000002">
    <property type="protein sequence ID" value="MDW9255660.1"/>
    <property type="molecule type" value="Genomic_DNA"/>
</dbReference>
<feature type="compositionally biased region" description="Basic residues" evidence="1">
    <location>
        <begin position="71"/>
        <end position="84"/>
    </location>
</feature>
<organism evidence="2 3">
    <name type="scientific">Burkholderia thailandensis</name>
    <dbReference type="NCBI Taxonomy" id="57975"/>
    <lineage>
        <taxon>Bacteria</taxon>
        <taxon>Pseudomonadati</taxon>
        <taxon>Pseudomonadota</taxon>
        <taxon>Betaproteobacteria</taxon>
        <taxon>Burkholderiales</taxon>
        <taxon>Burkholderiaceae</taxon>
        <taxon>Burkholderia</taxon>
        <taxon>pseudomallei group</taxon>
    </lineage>
</organism>
<protein>
    <submittedName>
        <fullName evidence="2">Uncharacterized protein</fullName>
    </submittedName>
</protein>
<sequence>MPPFHARSVAACRPASRLHEARSSVILSSSSQATRVRSHRLPHANEVKFERAGETQGRVGYRGAEAHVPNRRNRGVRVMRKGTRNGHYGCAPPACRPDDRSKKRAGVLPVR</sequence>
<dbReference type="Proteomes" id="UP001272137">
    <property type="component" value="Unassembled WGS sequence"/>
</dbReference>
<gene>
    <name evidence="2" type="ORF">C7S16_1704</name>
</gene>
<reference evidence="2" key="1">
    <citation type="submission" date="2018-08" db="EMBL/GenBank/DDBJ databases">
        <title>Identification of Burkholderia cepacia strains that express a Burkholderia pseudomallei-like capsular polysaccharide.</title>
        <authorList>
            <person name="Burtnick M.N."/>
            <person name="Vongsouvath M."/>
            <person name="Newton P."/>
            <person name="Wuthiekanun V."/>
            <person name="Limmathurotsakul D."/>
            <person name="Brett P.J."/>
            <person name="Chantratita N."/>
            <person name="Dance D.A."/>
        </authorList>
    </citation>
    <scope>NUCLEOTIDE SEQUENCE</scope>
    <source>
        <strain evidence="2">SBXCC001</strain>
    </source>
</reference>
<comment type="caution">
    <text evidence="2">The sequence shown here is derived from an EMBL/GenBank/DDBJ whole genome shotgun (WGS) entry which is preliminary data.</text>
</comment>
<evidence type="ECO:0000256" key="1">
    <source>
        <dbReference type="SAM" id="MobiDB-lite"/>
    </source>
</evidence>
<feature type="region of interest" description="Disordered" evidence="1">
    <location>
        <begin position="1"/>
        <end position="39"/>
    </location>
</feature>
<evidence type="ECO:0000313" key="3">
    <source>
        <dbReference type="Proteomes" id="UP001272137"/>
    </source>
</evidence>
<evidence type="ECO:0000313" key="2">
    <source>
        <dbReference type="EMBL" id="MDW9255660.1"/>
    </source>
</evidence>
<feature type="region of interest" description="Disordered" evidence="1">
    <location>
        <begin position="71"/>
        <end position="111"/>
    </location>
</feature>
<feature type="compositionally biased region" description="Polar residues" evidence="1">
    <location>
        <begin position="25"/>
        <end position="35"/>
    </location>
</feature>
<accession>A0AAW9CYF3</accession>
<name>A0AAW9CYF3_BURTH</name>